<dbReference type="PANTHER" id="PTHR43385">
    <property type="entry name" value="RIBOFLAVIN TRANSPORTER RIBJ"/>
    <property type="match status" value="1"/>
</dbReference>
<comment type="caution">
    <text evidence="8">The sequence shown here is derived from an EMBL/GenBank/DDBJ whole genome shotgun (WGS) entry which is preliminary data.</text>
</comment>
<evidence type="ECO:0000256" key="5">
    <source>
        <dbReference type="ARBA" id="ARBA00023136"/>
    </source>
</evidence>
<keyword evidence="3 6" id="KW-0812">Transmembrane</keyword>
<sequence length="397" mass="40441">MALPDERHRRRALLALCTTEITSWGVLYYSFPVLLGPVTGATGWSAGATLSAFSAGLLVSAMCAVPVGRALDRYGPRPVMTTGSVLGTAALLGVAAAPALPWLFAACALVGVAQSMLLYPPAFAALTRWYGPARVRAITVLSLAGGLASTVFAPPTALLAEAVGWRWTFVALAAVLALLTGPLHLCFLRLPWTPAHRRERAEGGIKQVLRTRPFLLLVAALTLASFAFYGATLNLVPLLTGRGVDNTVAATMLGLVGAGQVLGRLGYPTLTRLTGAGGRTAAVLAVGALTTAALAAVTGPLVAVGAVALAAGATRGTYTLLQATAVSDRWGTAAYATLTGIAITPATAAMAVGPAGTALLAERLGSYPASFYLLTGLLLVAAGIALGTKVTLERGTR</sequence>
<feature type="transmembrane region" description="Helical" evidence="6">
    <location>
        <begin position="79"/>
        <end position="97"/>
    </location>
</feature>
<dbReference type="RefSeq" id="WP_185066656.1">
    <property type="nucleotide sequence ID" value="NZ_BAABJP010000007.1"/>
</dbReference>
<dbReference type="InterPro" id="IPR036259">
    <property type="entry name" value="MFS_trans_sf"/>
</dbReference>
<keyword evidence="4 6" id="KW-1133">Transmembrane helix</keyword>
<dbReference type="InterPro" id="IPR052983">
    <property type="entry name" value="MFS_Riboflavin_Transporter"/>
</dbReference>
<keyword evidence="2" id="KW-0813">Transport</keyword>
<dbReference type="InterPro" id="IPR020846">
    <property type="entry name" value="MFS_dom"/>
</dbReference>
<feature type="transmembrane region" description="Helical" evidence="6">
    <location>
        <begin position="333"/>
        <end position="351"/>
    </location>
</feature>
<dbReference type="SUPFAM" id="SSF103473">
    <property type="entry name" value="MFS general substrate transporter"/>
    <property type="match status" value="1"/>
</dbReference>
<accession>A0ABP9PTX6</accession>
<dbReference type="Pfam" id="PF07690">
    <property type="entry name" value="MFS_1"/>
    <property type="match status" value="1"/>
</dbReference>
<evidence type="ECO:0000313" key="9">
    <source>
        <dbReference type="Proteomes" id="UP001428817"/>
    </source>
</evidence>
<dbReference type="PANTHER" id="PTHR43385:SF1">
    <property type="entry name" value="RIBOFLAVIN TRANSPORTER RIBJ"/>
    <property type="match status" value="1"/>
</dbReference>
<reference evidence="9" key="1">
    <citation type="journal article" date="2019" name="Int. J. Syst. Evol. Microbiol.">
        <title>The Global Catalogue of Microorganisms (GCM) 10K type strain sequencing project: providing services to taxonomists for standard genome sequencing and annotation.</title>
        <authorList>
            <consortium name="The Broad Institute Genomics Platform"/>
            <consortium name="The Broad Institute Genome Sequencing Center for Infectious Disease"/>
            <person name="Wu L."/>
            <person name="Ma J."/>
        </authorList>
    </citation>
    <scope>NUCLEOTIDE SEQUENCE [LARGE SCALE GENOMIC DNA]</scope>
    <source>
        <strain evidence="9">JCM 18303</strain>
    </source>
</reference>
<feature type="domain" description="Major facilitator superfamily (MFS) profile" evidence="7">
    <location>
        <begin position="1"/>
        <end position="393"/>
    </location>
</feature>
<keyword evidence="9" id="KW-1185">Reference proteome</keyword>
<dbReference type="EMBL" id="BAABJP010000007">
    <property type="protein sequence ID" value="GAA5151566.1"/>
    <property type="molecule type" value="Genomic_DNA"/>
</dbReference>
<evidence type="ECO:0000259" key="7">
    <source>
        <dbReference type="PROSITE" id="PS50850"/>
    </source>
</evidence>
<proteinExistence type="predicted"/>
<feature type="transmembrane region" description="Helical" evidence="6">
    <location>
        <begin position="371"/>
        <end position="392"/>
    </location>
</feature>
<dbReference type="PROSITE" id="PS50850">
    <property type="entry name" value="MFS"/>
    <property type="match status" value="1"/>
</dbReference>
<feature type="transmembrane region" description="Helical" evidence="6">
    <location>
        <begin position="12"/>
        <end position="31"/>
    </location>
</feature>
<evidence type="ECO:0000256" key="6">
    <source>
        <dbReference type="SAM" id="Phobius"/>
    </source>
</evidence>
<gene>
    <name evidence="8" type="ORF">GCM10023321_18840</name>
</gene>
<evidence type="ECO:0000256" key="1">
    <source>
        <dbReference type="ARBA" id="ARBA00004651"/>
    </source>
</evidence>
<feature type="transmembrane region" description="Helical" evidence="6">
    <location>
        <begin position="43"/>
        <end position="67"/>
    </location>
</feature>
<comment type="subcellular location">
    <subcellularLocation>
        <location evidence="1">Cell membrane</location>
        <topology evidence="1">Multi-pass membrane protein</topology>
    </subcellularLocation>
</comment>
<feature type="transmembrane region" description="Helical" evidence="6">
    <location>
        <begin position="138"/>
        <end position="157"/>
    </location>
</feature>
<evidence type="ECO:0000256" key="4">
    <source>
        <dbReference type="ARBA" id="ARBA00022989"/>
    </source>
</evidence>
<feature type="transmembrane region" description="Helical" evidence="6">
    <location>
        <begin position="213"/>
        <end position="236"/>
    </location>
</feature>
<name>A0ABP9PTX6_9PSEU</name>
<feature type="transmembrane region" description="Helical" evidence="6">
    <location>
        <begin position="169"/>
        <end position="192"/>
    </location>
</feature>
<dbReference type="Proteomes" id="UP001428817">
    <property type="component" value="Unassembled WGS sequence"/>
</dbReference>
<dbReference type="InterPro" id="IPR011701">
    <property type="entry name" value="MFS"/>
</dbReference>
<dbReference type="Gene3D" id="1.20.1250.20">
    <property type="entry name" value="MFS general substrate transporter like domains"/>
    <property type="match status" value="1"/>
</dbReference>
<evidence type="ECO:0000313" key="8">
    <source>
        <dbReference type="EMBL" id="GAA5151566.1"/>
    </source>
</evidence>
<feature type="transmembrane region" description="Helical" evidence="6">
    <location>
        <begin position="103"/>
        <end position="126"/>
    </location>
</feature>
<evidence type="ECO:0000256" key="3">
    <source>
        <dbReference type="ARBA" id="ARBA00022692"/>
    </source>
</evidence>
<organism evidence="8 9">
    <name type="scientific">Pseudonocardia eucalypti</name>
    <dbReference type="NCBI Taxonomy" id="648755"/>
    <lineage>
        <taxon>Bacteria</taxon>
        <taxon>Bacillati</taxon>
        <taxon>Actinomycetota</taxon>
        <taxon>Actinomycetes</taxon>
        <taxon>Pseudonocardiales</taxon>
        <taxon>Pseudonocardiaceae</taxon>
        <taxon>Pseudonocardia</taxon>
    </lineage>
</organism>
<protein>
    <submittedName>
        <fullName evidence="8">MFS transporter</fullName>
    </submittedName>
</protein>
<keyword evidence="5 6" id="KW-0472">Membrane</keyword>
<evidence type="ECO:0000256" key="2">
    <source>
        <dbReference type="ARBA" id="ARBA00022448"/>
    </source>
</evidence>